<evidence type="ECO:0000313" key="2">
    <source>
        <dbReference type="Proteomes" id="UP000517694"/>
    </source>
</evidence>
<dbReference type="RefSeq" id="WP_159672542.1">
    <property type="nucleotide sequence ID" value="NZ_JACMHY010000005.1"/>
</dbReference>
<accession>A0A7X1I4C4</accession>
<organism evidence="1 2">
    <name type="scientific">Streptomyces mexicanus</name>
    <dbReference type="NCBI Taxonomy" id="178566"/>
    <lineage>
        <taxon>Bacteria</taxon>
        <taxon>Bacillati</taxon>
        <taxon>Actinomycetota</taxon>
        <taxon>Actinomycetes</taxon>
        <taxon>Kitasatosporales</taxon>
        <taxon>Streptomycetaceae</taxon>
        <taxon>Streptomyces</taxon>
    </lineage>
</organism>
<dbReference type="EMBL" id="JACMHY010000005">
    <property type="protein sequence ID" value="MBC2866293.1"/>
    <property type="molecule type" value="Genomic_DNA"/>
</dbReference>
<dbReference type="AlphaFoldDB" id="A0A7X1I4C4"/>
<evidence type="ECO:0000313" key="1">
    <source>
        <dbReference type="EMBL" id="MBC2866293.1"/>
    </source>
</evidence>
<keyword evidence="2" id="KW-1185">Reference proteome</keyword>
<gene>
    <name evidence="1" type="ORF">H1R13_15250</name>
</gene>
<dbReference type="OrthoDB" id="9791637at2"/>
<comment type="caution">
    <text evidence="1">The sequence shown here is derived from an EMBL/GenBank/DDBJ whole genome shotgun (WGS) entry which is preliminary data.</text>
</comment>
<name>A0A7X1I4C4_9ACTN</name>
<proteinExistence type="predicted"/>
<sequence>MHRFDHYRLLERVRTGRAGPVEIAAASRRFDNHCIDSPHRTRRTARPAVRK</sequence>
<dbReference type="Proteomes" id="UP000517694">
    <property type="component" value="Unassembled WGS sequence"/>
</dbReference>
<protein>
    <submittedName>
        <fullName evidence="1">Uncharacterized protein</fullName>
    </submittedName>
</protein>
<reference evidence="1 2" key="1">
    <citation type="submission" date="2020-08" db="EMBL/GenBank/DDBJ databases">
        <title>Whole-Genome Sequence of French Clinical Streptomyces mexicanus Strain Q0842.</title>
        <authorList>
            <person name="Boxberger M."/>
            <person name="La Scola B."/>
        </authorList>
    </citation>
    <scope>NUCLEOTIDE SEQUENCE [LARGE SCALE GENOMIC DNA]</scope>
    <source>
        <strain evidence="1 2">Marseille-Q0842</strain>
    </source>
</reference>